<dbReference type="AlphaFoldDB" id="A0A1Y1VYV7"/>
<dbReference type="PANTHER" id="PTHR42886:SF53">
    <property type="entry name" value="ALPHA_BETA-HYDROLASES SUPERFAMILY PROTEIN"/>
    <property type="match status" value="1"/>
</dbReference>
<organism evidence="2 3">
    <name type="scientific">Linderina pennispora</name>
    <dbReference type="NCBI Taxonomy" id="61395"/>
    <lineage>
        <taxon>Eukaryota</taxon>
        <taxon>Fungi</taxon>
        <taxon>Fungi incertae sedis</taxon>
        <taxon>Zoopagomycota</taxon>
        <taxon>Kickxellomycotina</taxon>
        <taxon>Kickxellomycetes</taxon>
        <taxon>Kickxellales</taxon>
        <taxon>Kickxellaceae</taxon>
        <taxon>Linderina</taxon>
    </lineage>
</organism>
<dbReference type="InterPro" id="IPR029058">
    <property type="entry name" value="AB_hydrolase_fold"/>
</dbReference>
<keyword evidence="2" id="KW-0378">Hydrolase</keyword>
<gene>
    <name evidence="2" type="ORF">DL89DRAFT_269992</name>
</gene>
<dbReference type="GO" id="GO:0016787">
    <property type="term" value="F:hydrolase activity"/>
    <property type="evidence" value="ECO:0007669"/>
    <property type="project" value="UniProtKB-KW"/>
</dbReference>
<sequence length="298" mass="33809">MSEFSEFFVPSSDNIKLHARLRTPSNPRRMPSGEVGVFLICHGLLDTKHATLFQGLQRMLPYVSIAFDFRGSGHSTGTTNYGNYLEEAEDIRHMVDHINGQDEQRVIGIIGHSKGGSSMFLFAQKYPAMCPQLLINLSARYWLDQEIAGRWKPHHLEALEKEGVFMWRKFGGTPAAKAPMVDDGYAGLASVDDVPMREYWVTADHLRMRNATDMSVVQRLPFQHCYVLNIMGSKDKVVPERDVWEYDRVMRLGAPDSHRVVTQVVEGASHFWSKQFELAAIEDIISSWLSKVLPLAKL</sequence>
<reference evidence="2 3" key="1">
    <citation type="submission" date="2016-07" db="EMBL/GenBank/DDBJ databases">
        <title>Pervasive Adenine N6-methylation of Active Genes in Fungi.</title>
        <authorList>
            <consortium name="DOE Joint Genome Institute"/>
            <person name="Mondo S.J."/>
            <person name="Dannebaum R.O."/>
            <person name="Kuo R.C."/>
            <person name="Labutti K."/>
            <person name="Haridas S."/>
            <person name="Kuo A."/>
            <person name="Salamov A."/>
            <person name="Ahrendt S.R."/>
            <person name="Lipzen A."/>
            <person name="Sullivan W."/>
            <person name="Andreopoulos W.B."/>
            <person name="Clum A."/>
            <person name="Lindquist E."/>
            <person name="Daum C."/>
            <person name="Ramamoorthy G.K."/>
            <person name="Gryganskyi A."/>
            <person name="Culley D."/>
            <person name="Magnuson J.K."/>
            <person name="James T.Y."/>
            <person name="O'Malley M.A."/>
            <person name="Stajich J.E."/>
            <person name="Spatafora J.W."/>
            <person name="Visel A."/>
            <person name="Grigoriev I.V."/>
        </authorList>
    </citation>
    <scope>NUCLEOTIDE SEQUENCE [LARGE SCALE GENOMIC DNA]</scope>
    <source>
        <strain evidence="2 3">ATCC 12442</strain>
    </source>
</reference>
<evidence type="ECO:0000259" key="1">
    <source>
        <dbReference type="Pfam" id="PF12146"/>
    </source>
</evidence>
<keyword evidence="3" id="KW-1185">Reference proteome</keyword>
<dbReference type="EMBL" id="MCFD01000015">
    <property type="protein sequence ID" value="ORX66432.1"/>
    <property type="molecule type" value="Genomic_DNA"/>
</dbReference>
<dbReference type="Gene3D" id="3.40.50.1820">
    <property type="entry name" value="alpha/beta hydrolase"/>
    <property type="match status" value="1"/>
</dbReference>
<dbReference type="STRING" id="61395.A0A1Y1VYV7"/>
<dbReference type="OrthoDB" id="9988524at2759"/>
<name>A0A1Y1VYV7_9FUNG</name>
<proteinExistence type="predicted"/>
<protein>
    <submittedName>
        <fullName evidence="2">Alpha/beta-hydrolase</fullName>
    </submittedName>
</protein>
<dbReference type="SUPFAM" id="SSF53474">
    <property type="entry name" value="alpha/beta-Hydrolases"/>
    <property type="match status" value="1"/>
</dbReference>
<evidence type="ECO:0000313" key="3">
    <source>
        <dbReference type="Proteomes" id="UP000193922"/>
    </source>
</evidence>
<dbReference type="InterPro" id="IPR022742">
    <property type="entry name" value="Hydrolase_4"/>
</dbReference>
<dbReference type="RefSeq" id="XP_040740420.1">
    <property type="nucleotide sequence ID" value="XM_040888518.1"/>
</dbReference>
<comment type="caution">
    <text evidence="2">The sequence shown here is derived from an EMBL/GenBank/DDBJ whole genome shotgun (WGS) entry which is preliminary data.</text>
</comment>
<dbReference type="Pfam" id="PF12146">
    <property type="entry name" value="Hydrolase_4"/>
    <property type="match status" value="1"/>
</dbReference>
<dbReference type="InterPro" id="IPR000073">
    <property type="entry name" value="AB_hydrolase_1"/>
</dbReference>
<dbReference type="GeneID" id="63805166"/>
<accession>A0A1Y1VYV7</accession>
<dbReference type="Proteomes" id="UP000193922">
    <property type="component" value="Unassembled WGS sequence"/>
</dbReference>
<dbReference type="PANTHER" id="PTHR42886">
    <property type="entry name" value="RE40534P-RELATED"/>
    <property type="match status" value="1"/>
</dbReference>
<evidence type="ECO:0000313" key="2">
    <source>
        <dbReference type="EMBL" id="ORX66432.1"/>
    </source>
</evidence>
<dbReference type="PRINTS" id="PR00111">
    <property type="entry name" value="ABHYDROLASE"/>
</dbReference>
<feature type="domain" description="Serine aminopeptidase S33" evidence="1">
    <location>
        <begin position="36"/>
        <end position="243"/>
    </location>
</feature>